<dbReference type="EMBL" id="CAFZ01001716">
    <property type="protein sequence ID" value="CCA77549.1"/>
    <property type="molecule type" value="Genomic_DNA"/>
</dbReference>
<gene>
    <name evidence="1" type="ORF">PIIN_11526</name>
</gene>
<accession>G4U1V6</accession>
<proteinExistence type="predicted"/>
<keyword evidence="2" id="KW-1185">Reference proteome</keyword>
<reference evidence="1 2" key="1">
    <citation type="journal article" date="2011" name="PLoS Pathog.">
        <title>Endophytic Life Strategies Decoded by Genome and Transcriptome Analyses of the Mutualistic Root Symbiont Piriformospora indica.</title>
        <authorList>
            <person name="Zuccaro A."/>
            <person name="Lahrmann U."/>
            <person name="Guldener U."/>
            <person name="Langen G."/>
            <person name="Pfiffi S."/>
            <person name="Biedenkopf D."/>
            <person name="Wong P."/>
            <person name="Samans B."/>
            <person name="Grimm C."/>
            <person name="Basiewicz M."/>
            <person name="Murat C."/>
            <person name="Martin F."/>
            <person name="Kogel K.H."/>
        </authorList>
    </citation>
    <scope>NUCLEOTIDE SEQUENCE [LARGE SCALE GENOMIC DNA]</scope>
    <source>
        <strain evidence="1 2">DSM 11827</strain>
    </source>
</reference>
<comment type="caution">
    <text evidence="1">The sequence shown here is derived from an EMBL/GenBank/DDBJ whole genome shotgun (WGS) entry which is preliminary data.</text>
</comment>
<organism evidence="1 2">
    <name type="scientific">Serendipita indica (strain DSM 11827)</name>
    <name type="common">Root endophyte fungus</name>
    <name type="synonym">Piriformospora indica</name>
    <dbReference type="NCBI Taxonomy" id="1109443"/>
    <lineage>
        <taxon>Eukaryota</taxon>
        <taxon>Fungi</taxon>
        <taxon>Dikarya</taxon>
        <taxon>Basidiomycota</taxon>
        <taxon>Agaricomycotina</taxon>
        <taxon>Agaricomycetes</taxon>
        <taxon>Sebacinales</taxon>
        <taxon>Serendipitaceae</taxon>
        <taxon>Serendipita</taxon>
    </lineage>
</organism>
<name>G4U1V6_SERID</name>
<dbReference type="AlphaFoldDB" id="G4U1V6"/>
<sequence>MSPYIFSVLDNDAFHSTTFLMRSSGTNGRTFIAIISVFMIMDTFAYEPEKDIHSVETPYGPLISTQRRATVNWEKASRLSHIFSIAALICTTSFNAFVVDV</sequence>
<dbReference type="HOGENOM" id="CLU_2292765_0_0_1"/>
<dbReference type="InParanoid" id="G4U1V6"/>
<dbReference type="Proteomes" id="UP000007148">
    <property type="component" value="Unassembled WGS sequence"/>
</dbReference>
<evidence type="ECO:0000313" key="1">
    <source>
        <dbReference type="EMBL" id="CCA77549.1"/>
    </source>
</evidence>
<evidence type="ECO:0000313" key="2">
    <source>
        <dbReference type="Proteomes" id="UP000007148"/>
    </source>
</evidence>
<protein>
    <submittedName>
        <fullName evidence="1">Uncharacterized protein</fullName>
    </submittedName>
</protein>